<evidence type="ECO:0000313" key="2">
    <source>
        <dbReference type="Proteomes" id="UP000265520"/>
    </source>
</evidence>
<reference evidence="1 2" key="1">
    <citation type="journal article" date="2018" name="Front. Plant Sci.">
        <title>Red Clover (Trifolium pratense) and Zigzag Clover (T. medium) - A Picture of Genomic Similarities and Differences.</title>
        <authorList>
            <person name="Dluhosova J."/>
            <person name="Istvanek J."/>
            <person name="Nedelnik J."/>
            <person name="Repkova J."/>
        </authorList>
    </citation>
    <scope>NUCLEOTIDE SEQUENCE [LARGE SCALE GENOMIC DNA]</scope>
    <source>
        <strain evidence="2">cv. 10/8</strain>
        <tissue evidence="1">Leaf</tissue>
    </source>
</reference>
<comment type="caution">
    <text evidence="1">The sequence shown here is derived from an EMBL/GenBank/DDBJ whole genome shotgun (WGS) entry which is preliminary data.</text>
</comment>
<evidence type="ECO:0000313" key="1">
    <source>
        <dbReference type="EMBL" id="MCH95266.1"/>
    </source>
</evidence>
<dbReference type="GO" id="GO:0016301">
    <property type="term" value="F:kinase activity"/>
    <property type="evidence" value="ECO:0007669"/>
    <property type="project" value="UniProtKB-KW"/>
</dbReference>
<keyword evidence="2" id="KW-1185">Reference proteome</keyword>
<keyword evidence="1" id="KW-0808">Transferase</keyword>
<accession>A0A392N638</accession>
<dbReference type="Proteomes" id="UP000265520">
    <property type="component" value="Unassembled WGS sequence"/>
</dbReference>
<proteinExistence type="predicted"/>
<dbReference type="EMBL" id="LXQA010029375">
    <property type="protein sequence ID" value="MCH95266.1"/>
    <property type="molecule type" value="Genomic_DNA"/>
</dbReference>
<sequence>MFPKLEKARQVRASMALQVQTLAPAAAGDQEPMLASILNDEYGDTVPSRPQNISVEEAAYISSHGTMRKLQKVDEADNSE</sequence>
<name>A0A392N638_9FABA</name>
<keyword evidence="1" id="KW-0418">Kinase</keyword>
<protein>
    <submittedName>
        <fullName evidence="1">Serine/threonine-protein kinase dst1-like</fullName>
    </submittedName>
</protein>
<feature type="non-terminal residue" evidence="1">
    <location>
        <position position="80"/>
    </location>
</feature>
<dbReference type="AlphaFoldDB" id="A0A392N638"/>
<organism evidence="1 2">
    <name type="scientific">Trifolium medium</name>
    <dbReference type="NCBI Taxonomy" id="97028"/>
    <lineage>
        <taxon>Eukaryota</taxon>
        <taxon>Viridiplantae</taxon>
        <taxon>Streptophyta</taxon>
        <taxon>Embryophyta</taxon>
        <taxon>Tracheophyta</taxon>
        <taxon>Spermatophyta</taxon>
        <taxon>Magnoliopsida</taxon>
        <taxon>eudicotyledons</taxon>
        <taxon>Gunneridae</taxon>
        <taxon>Pentapetalae</taxon>
        <taxon>rosids</taxon>
        <taxon>fabids</taxon>
        <taxon>Fabales</taxon>
        <taxon>Fabaceae</taxon>
        <taxon>Papilionoideae</taxon>
        <taxon>50 kb inversion clade</taxon>
        <taxon>NPAAA clade</taxon>
        <taxon>Hologalegina</taxon>
        <taxon>IRL clade</taxon>
        <taxon>Trifolieae</taxon>
        <taxon>Trifolium</taxon>
    </lineage>
</organism>